<dbReference type="InterPro" id="IPR035899">
    <property type="entry name" value="DBL_dom_sf"/>
</dbReference>
<evidence type="ECO:0000256" key="6">
    <source>
        <dbReference type="SAM" id="MobiDB-lite"/>
    </source>
</evidence>
<dbReference type="GO" id="GO:0048039">
    <property type="term" value="F:ubiquinone binding"/>
    <property type="evidence" value="ECO:0007669"/>
    <property type="project" value="InterPro"/>
</dbReference>
<dbReference type="SMART" id="SM00325">
    <property type="entry name" value="RhoGEF"/>
    <property type="match status" value="1"/>
</dbReference>
<dbReference type="InterPro" id="IPR001611">
    <property type="entry name" value="Leu-rich_rpt"/>
</dbReference>
<dbReference type="PROSITE" id="PS50010">
    <property type="entry name" value="DH_2"/>
    <property type="match status" value="1"/>
</dbReference>
<dbReference type="GO" id="GO:0005737">
    <property type="term" value="C:cytoplasm"/>
    <property type="evidence" value="ECO:0007669"/>
    <property type="project" value="TreeGrafter"/>
</dbReference>
<reference evidence="8 9" key="1">
    <citation type="journal article" date="2018" name="MBio">
        <title>Comparative Genomics Reveals the Core Gene Toolbox for the Fungus-Insect Symbiosis.</title>
        <authorList>
            <person name="Wang Y."/>
            <person name="Stata M."/>
            <person name="Wang W."/>
            <person name="Stajich J.E."/>
            <person name="White M.M."/>
            <person name="Moncalvo J.M."/>
        </authorList>
    </citation>
    <scope>NUCLEOTIDE SEQUENCE [LARGE SCALE GENOMIC DNA]</scope>
    <source>
        <strain evidence="8 9">AUS-77-4</strain>
    </source>
</reference>
<dbReference type="Gene3D" id="1.20.900.10">
    <property type="entry name" value="Dbl homology (DH) domain"/>
    <property type="match status" value="1"/>
</dbReference>
<dbReference type="Gene3D" id="3.30.530.20">
    <property type="match status" value="1"/>
</dbReference>
<dbReference type="InterPro" id="IPR003591">
    <property type="entry name" value="Leu-rich_rpt_typical-subtyp"/>
</dbReference>
<sequence>MTILSDSNTYSLSKKFHKIINLDDFLVAAAPLNMSTNTDKKTSSRPGLAIKIPSSIPEHHHMTTNGYFSSSSSSSISTTYKKSNKFKKFPKTCENVILHTDTELELTSESDCEFETYHDSQYLLRKHLEKMFKNDATKIVLKNHFLLEIPNSLLIFSSKLLYLDLSFNELSDLPESISVLSNLQELSLKENHFHEIPVSIKYLTQLRKLNLSKNKIEYICYEITFLTNLQCLNLKNNNISTIPPHLGIMYKNLQRLCLENNPLDNQSFSLIFPILNKKKHNETRIFTPIPSQVQLSVPTPNKTHPDFNSKRGSSLFPQNYKRNSSGLTKVTTPLATSFPQTPLPKINNNLTREKSPQKNPIETQIGSEKDSSSCYVDLYFEDSDNQSFLSDLNNTPITSKSNLENTSNLEFKSKNLEYFKNPIVNINSQFDYLPKKAESSVNSSSRYSTFSNITIESIVPQSNTTENKFMNNHQTKNKYKYWTSTKKIFGLGNKSKSIQTPKISAPRPPNKFEISTVNPIPAIGVYSKANKILGIDENSFKKPMPKTNSNKNLNLLSINNSCTNKSHQNTLLLTSNTFKSNLSLKNDINKLQSNENLYNKSMAYRINEKSGNYLDSKLYPKSSSEKISNFKSLEFKDRILSLKNNKNISNVNLLENNPFLVQNDINSLVDSKTIKQNITVNFRGSSKPTRISKSGLYIKNAQGFYEHHDSANTCVSGNKSTNEQILLNNVTDNHIVDNTDSKKHKLSRFSIEYAVKNEITSEGVLDTQGSFCDFYSSTSESTNSYSSDEYSIKDSERKNNNLEIKNEINCIIGSLDIPESEEEVLMSRKKTVSEKVNITKMKSVLEHLRDIWDLKSTSSQENLIKAQMKNRVWKSPKRQSFLSEHQTKPKISKEMHYKVAKELLETEKVYIDSLEAIMTNYYKPISQKKLLGSQEIRAIFSNIEVIYNLHSIHLLPELIKENKENNLSFIGHVISKYAPMFRLYIDYINNYEKSQELCEKIKHLWGKNSILPAGNNSTTFLQMPTSPVDIFSQRTFTRKQSLTISKNDISPTSPTSAFSLQSLLITPVQRIPRYKLLLERLISHTSCEEKDYNKLVEAFEQISLVAHEINESKRRFEQRSIINKLMESSSHFRGQKKLNPNSSLIKYGPLLLNHVVNIRKQMGPENGVPEEDQLQTISVKKKFDYYLLDGILMQCTFNDNTYKVNKIHQLSTKLKPASKLNDHTLRVVDNDCILYFTVYEQNLDEWEQAINGRLDSFTIIERILPDSIATFRFIQRESRFEQRKLLNLMFKGGFSTITKPLLGTEPKFYTEKMILPYSQEQLYNVVSDVDNYKNFVPWCIDSSVFLETKKEILGQNGKVSQVQAALKIGFKQFSEKYTSTVEMHEHSKVSSTSIDSLLFKKLISTWTFTPVENTNVNDNTKNLENSGPERKSFLPINPVIQKQIEQGPDIQKPELGTWVIFEIEFEFRSAIYSYTSKLFFDQVCKKMIGAFTARCSKLYNKTN</sequence>
<dbReference type="InterPro" id="IPR005031">
    <property type="entry name" value="COQ10_START"/>
</dbReference>
<dbReference type="SUPFAM" id="SSF52058">
    <property type="entry name" value="L domain-like"/>
    <property type="match status" value="1"/>
</dbReference>
<dbReference type="Pfam" id="PF00621">
    <property type="entry name" value="RhoGEF"/>
    <property type="match status" value="1"/>
</dbReference>
<feature type="domain" description="DH" evidence="7">
    <location>
        <begin position="895"/>
        <end position="1112"/>
    </location>
</feature>
<dbReference type="CDD" id="cd07813">
    <property type="entry name" value="COQ10p_like"/>
    <property type="match status" value="1"/>
</dbReference>
<dbReference type="PANTHER" id="PTHR12673:SF159">
    <property type="entry name" value="LD03170P"/>
    <property type="match status" value="1"/>
</dbReference>
<dbReference type="InterPro" id="IPR044996">
    <property type="entry name" value="COQ10-like"/>
</dbReference>
<dbReference type="InterPro" id="IPR023393">
    <property type="entry name" value="START-like_dom_sf"/>
</dbReference>
<comment type="subunit">
    <text evidence="2">Interacts with coenzyme Q.</text>
</comment>
<accession>A0A2T9Y3U4</accession>
<feature type="region of interest" description="Disordered" evidence="6">
    <location>
        <begin position="294"/>
        <end position="315"/>
    </location>
</feature>
<dbReference type="SMART" id="SM00369">
    <property type="entry name" value="LRR_TYP"/>
    <property type="match status" value="4"/>
</dbReference>
<dbReference type="CDD" id="cd00160">
    <property type="entry name" value="RhoGEF"/>
    <property type="match status" value="1"/>
</dbReference>
<evidence type="ECO:0000313" key="8">
    <source>
        <dbReference type="EMBL" id="PVU86924.1"/>
    </source>
</evidence>
<dbReference type="Pfam" id="PF13855">
    <property type="entry name" value="LRR_8"/>
    <property type="match status" value="1"/>
</dbReference>
<keyword evidence="4" id="KW-0677">Repeat</keyword>
<evidence type="ECO:0000256" key="3">
    <source>
        <dbReference type="ARBA" id="ARBA00022614"/>
    </source>
</evidence>
<dbReference type="Proteomes" id="UP000245699">
    <property type="component" value="Unassembled WGS sequence"/>
</dbReference>
<dbReference type="InterPro" id="IPR051092">
    <property type="entry name" value="FYVE_RhoGEF_PH"/>
</dbReference>
<protein>
    <recommendedName>
        <fullName evidence="7">DH domain-containing protein</fullName>
    </recommendedName>
</protein>
<dbReference type="GO" id="GO:0045333">
    <property type="term" value="P:cellular respiration"/>
    <property type="evidence" value="ECO:0007669"/>
    <property type="project" value="InterPro"/>
</dbReference>
<feature type="compositionally biased region" description="Polar residues" evidence="6">
    <location>
        <begin position="357"/>
        <end position="366"/>
    </location>
</feature>
<evidence type="ECO:0000259" key="7">
    <source>
        <dbReference type="PROSITE" id="PS50010"/>
    </source>
</evidence>
<keyword evidence="9" id="KW-1185">Reference proteome</keyword>
<dbReference type="EMBL" id="MBFT01000824">
    <property type="protein sequence ID" value="PVU86924.1"/>
    <property type="molecule type" value="Genomic_DNA"/>
</dbReference>
<dbReference type="Gene3D" id="3.80.10.10">
    <property type="entry name" value="Ribonuclease Inhibitor"/>
    <property type="match status" value="1"/>
</dbReference>
<dbReference type="InterPro" id="IPR032675">
    <property type="entry name" value="LRR_dom_sf"/>
</dbReference>
<evidence type="ECO:0000256" key="2">
    <source>
        <dbReference type="ARBA" id="ARBA00011814"/>
    </source>
</evidence>
<dbReference type="GO" id="GO:0005085">
    <property type="term" value="F:guanyl-nucleotide exchange factor activity"/>
    <property type="evidence" value="ECO:0007669"/>
    <property type="project" value="InterPro"/>
</dbReference>
<comment type="caution">
    <text evidence="8">The sequence shown here is derived from an EMBL/GenBank/DDBJ whole genome shotgun (WGS) entry which is preliminary data.</text>
</comment>
<dbReference type="OrthoDB" id="292693at2759"/>
<comment type="similarity">
    <text evidence="1">Belongs to the COQ10 family.</text>
</comment>
<comment type="function">
    <text evidence="5">Required for the function of coenzyme Q in the respiratory chain. May serve as a chaperone or may be involved in the transport of Q6 from its site of synthesis to the catalytic sites of the respiratory complexes.</text>
</comment>
<feature type="compositionally biased region" description="Polar residues" evidence="6">
    <location>
        <begin position="332"/>
        <end position="350"/>
    </location>
</feature>
<proteinExistence type="inferred from homology"/>
<evidence type="ECO:0000256" key="1">
    <source>
        <dbReference type="ARBA" id="ARBA00006885"/>
    </source>
</evidence>
<dbReference type="SUPFAM" id="SSF55961">
    <property type="entry name" value="Bet v1-like"/>
    <property type="match status" value="1"/>
</dbReference>
<keyword evidence="3" id="KW-0433">Leucine-rich repeat</keyword>
<dbReference type="SUPFAM" id="SSF48065">
    <property type="entry name" value="DBL homology domain (DH-domain)"/>
    <property type="match status" value="1"/>
</dbReference>
<dbReference type="PROSITE" id="PS51450">
    <property type="entry name" value="LRR"/>
    <property type="match status" value="3"/>
</dbReference>
<dbReference type="InterPro" id="IPR000219">
    <property type="entry name" value="DH_dom"/>
</dbReference>
<evidence type="ECO:0000313" key="9">
    <source>
        <dbReference type="Proteomes" id="UP000245699"/>
    </source>
</evidence>
<evidence type="ECO:0000256" key="4">
    <source>
        <dbReference type="ARBA" id="ARBA00022737"/>
    </source>
</evidence>
<dbReference type="PANTHER" id="PTHR12673">
    <property type="entry name" value="FACIOGENITAL DYSPLASIA PROTEIN"/>
    <property type="match status" value="1"/>
</dbReference>
<dbReference type="STRING" id="61424.A0A2T9Y3U4"/>
<dbReference type="Pfam" id="PF03364">
    <property type="entry name" value="Polyketide_cyc"/>
    <property type="match status" value="1"/>
</dbReference>
<gene>
    <name evidence="8" type="ORF">BB559_006309</name>
</gene>
<feature type="region of interest" description="Disordered" evidence="6">
    <location>
        <begin position="332"/>
        <end position="368"/>
    </location>
</feature>
<organism evidence="8 9">
    <name type="scientific">Furculomyces boomerangus</name>
    <dbReference type="NCBI Taxonomy" id="61424"/>
    <lineage>
        <taxon>Eukaryota</taxon>
        <taxon>Fungi</taxon>
        <taxon>Fungi incertae sedis</taxon>
        <taxon>Zoopagomycota</taxon>
        <taxon>Kickxellomycotina</taxon>
        <taxon>Harpellomycetes</taxon>
        <taxon>Harpellales</taxon>
        <taxon>Harpellaceae</taxon>
        <taxon>Furculomyces</taxon>
    </lineage>
</organism>
<name>A0A2T9Y3U4_9FUNG</name>
<evidence type="ECO:0000256" key="5">
    <source>
        <dbReference type="ARBA" id="ARBA00024947"/>
    </source>
</evidence>